<dbReference type="Gene3D" id="1.25.40.10">
    <property type="entry name" value="Tetratricopeptide repeat domain"/>
    <property type="match status" value="1"/>
</dbReference>
<evidence type="ECO:0000313" key="6">
    <source>
        <dbReference type="Proteomes" id="UP000065220"/>
    </source>
</evidence>
<feature type="region of interest" description="Disordered" evidence="3">
    <location>
        <begin position="160"/>
        <end position="182"/>
    </location>
</feature>
<evidence type="ECO:0000259" key="4">
    <source>
        <dbReference type="PROSITE" id="PS51352"/>
    </source>
</evidence>
<dbReference type="GO" id="GO:0015035">
    <property type="term" value="F:protein-disulfide reductase activity"/>
    <property type="evidence" value="ECO:0007669"/>
    <property type="project" value="TreeGrafter"/>
</dbReference>
<dbReference type="AlphaFoldDB" id="A0A0X8JDH6"/>
<dbReference type="KEGG" id="ard:AXF14_00840"/>
<feature type="domain" description="Thioredoxin" evidence="4">
    <location>
        <begin position="35"/>
        <end position="151"/>
    </location>
</feature>
<dbReference type="Proteomes" id="UP000065220">
    <property type="component" value="Chromosome"/>
</dbReference>
<dbReference type="PANTHER" id="PTHR45663">
    <property type="entry name" value="GEO12009P1"/>
    <property type="match status" value="1"/>
</dbReference>
<name>A0A0X8JDH6_ACTRD</name>
<dbReference type="Pfam" id="PF14561">
    <property type="entry name" value="TPR_20"/>
    <property type="match status" value="1"/>
</dbReference>
<dbReference type="CDD" id="cd02956">
    <property type="entry name" value="ybbN"/>
    <property type="match status" value="1"/>
</dbReference>
<sequence>MSMFGAVDLSTLAPRTSAPGAAGAPRAAAQGGPGEDSGQGVPAPLVVDVDASTLRDVAQVSTQVPVVIVLHTPRSQVSEDLAGQLETLAREYAGRFELGRVDVDAAPEVAQALQATAVPTVVALLGGQPVPMFQGAIPDDQLRSLLDQLLDVAAQNGVNGRLDLTDGEDSEEPAEPEETEVERAAREALERGDYAAAEEVYDHAIAQNPADDELKVARDQIRMMRRMDGQDPAALIAAADADPADVDKALAAADASLALGDVDAALGRALEAVRSHAGEERETARKRLLELFDVIGAGAPEVARARRQLATLLF</sequence>
<evidence type="ECO:0000256" key="2">
    <source>
        <dbReference type="ARBA" id="ARBA00023284"/>
    </source>
</evidence>
<evidence type="ECO:0000256" key="3">
    <source>
        <dbReference type="SAM" id="MobiDB-lite"/>
    </source>
</evidence>
<evidence type="ECO:0000256" key="1">
    <source>
        <dbReference type="ARBA" id="ARBA00008987"/>
    </source>
</evidence>
<dbReference type="Pfam" id="PF00085">
    <property type="entry name" value="Thioredoxin"/>
    <property type="match status" value="1"/>
</dbReference>
<dbReference type="InterPro" id="IPR036249">
    <property type="entry name" value="Thioredoxin-like_sf"/>
</dbReference>
<keyword evidence="6" id="KW-1185">Reference proteome</keyword>
<organism evidence="5 6">
    <name type="scientific">Actinomyces radicidentis</name>
    <dbReference type="NCBI Taxonomy" id="111015"/>
    <lineage>
        <taxon>Bacteria</taxon>
        <taxon>Bacillati</taxon>
        <taxon>Actinomycetota</taxon>
        <taxon>Actinomycetes</taxon>
        <taxon>Actinomycetales</taxon>
        <taxon>Actinomycetaceae</taxon>
        <taxon>Actinomyces</taxon>
    </lineage>
</organism>
<dbReference type="RefSeq" id="WP_067939169.1">
    <property type="nucleotide sequence ID" value="NZ_CAUHMM010000040.1"/>
</dbReference>
<dbReference type="EMBL" id="CP014228">
    <property type="protein sequence ID" value="AMD86413.1"/>
    <property type="molecule type" value="Genomic_DNA"/>
</dbReference>
<dbReference type="InterPro" id="IPR011990">
    <property type="entry name" value="TPR-like_helical_dom_sf"/>
</dbReference>
<feature type="compositionally biased region" description="Acidic residues" evidence="3">
    <location>
        <begin position="165"/>
        <end position="180"/>
    </location>
</feature>
<dbReference type="OrthoDB" id="5181746at2"/>
<dbReference type="SUPFAM" id="SSF52833">
    <property type="entry name" value="Thioredoxin-like"/>
    <property type="match status" value="1"/>
</dbReference>
<feature type="region of interest" description="Disordered" evidence="3">
    <location>
        <begin position="14"/>
        <end position="43"/>
    </location>
</feature>
<dbReference type="InterPro" id="IPR013766">
    <property type="entry name" value="Thioredoxin_domain"/>
</dbReference>
<accession>A0A0X8JDH6</accession>
<dbReference type="STRING" id="111015.AXF14_00840"/>
<proteinExistence type="inferred from homology"/>
<dbReference type="PROSITE" id="PS51352">
    <property type="entry name" value="THIOREDOXIN_2"/>
    <property type="match status" value="1"/>
</dbReference>
<keyword evidence="2" id="KW-0676">Redox-active center</keyword>
<protein>
    <submittedName>
        <fullName evidence="5">Co-chaperone YbbN</fullName>
    </submittedName>
</protein>
<comment type="similarity">
    <text evidence="1">Belongs to the thioredoxin family.</text>
</comment>
<dbReference type="GO" id="GO:0005737">
    <property type="term" value="C:cytoplasm"/>
    <property type="evidence" value="ECO:0007669"/>
    <property type="project" value="TreeGrafter"/>
</dbReference>
<evidence type="ECO:0000313" key="5">
    <source>
        <dbReference type="EMBL" id="AMD86413.1"/>
    </source>
</evidence>
<gene>
    <name evidence="5" type="ORF">AXF14_00840</name>
</gene>
<feature type="compositionally biased region" description="Low complexity" evidence="3">
    <location>
        <begin position="18"/>
        <end position="30"/>
    </location>
</feature>
<dbReference type="PANTHER" id="PTHR45663:SF11">
    <property type="entry name" value="GEO12009P1"/>
    <property type="match status" value="1"/>
</dbReference>
<dbReference type="GO" id="GO:0006950">
    <property type="term" value="P:response to stress"/>
    <property type="evidence" value="ECO:0007669"/>
    <property type="project" value="UniProtKB-ARBA"/>
</dbReference>
<dbReference type="Gene3D" id="3.40.30.10">
    <property type="entry name" value="Glutaredoxin"/>
    <property type="match status" value="1"/>
</dbReference>
<reference evidence="6" key="1">
    <citation type="submission" date="2016-02" db="EMBL/GenBank/DDBJ databases">
        <authorList>
            <person name="Holder M.E."/>
            <person name="Ajami N.J."/>
            <person name="Petrosino J.F."/>
        </authorList>
    </citation>
    <scope>NUCLEOTIDE SEQUENCE [LARGE SCALE GENOMIC DNA]</scope>
    <source>
        <strain evidence="6">CCUG 36733</strain>
    </source>
</reference>